<dbReference type="PROSITE" id="PS50158">
    <property type="entry name" value="ZF_CCHC"/>
    <property type="match status" value="1"/>
</dbReference>
<dbReference type="SUPFAM" id="SSF57756">
    <property type="entry name" value="Retrovirus zinc finger-like domains"/>
    <property type="match status" value="1"/>
</dbReference>
<reference evidence="4" key="1">
    <citation type="submission" date="2020-05" db="EMBL/GenBank/DDBJ databases">
        <title>WGS assembly of Panicum virgatum.</title>
        <authorList>
            <person name="Lovell J.T."/>
            <person name="Jenkins J."/>
            <person name="Shu S."/>
            <person name="Juenger T.E."/>
            <person name="Schmutz J."/>
        </authorList>
    </citation>
    <scope>NUCLEOTIDE SEQUENCE</scope>
    <source>
        <strain evidence="4">AP13</strain>
    </source>
</reference>
<dbReference type="InterPro" id="IPR001878">
    <property type="entry name" value="Znf_CCHC"/>
</dbReference>
<keyword evidence="1" id="KW-0863">Zinc-finger</keyword>
<keyword evidence="1" id="KW-0479">Metal-binding</keyword>
<keyword evidence="1" id="KW-0862">Zinc</keyword>
<sequence>MSDIAKREFDALVVDSSNYLTWATDVEIKLDTMGLDHTIVHPEAGKDERTKPDKAKALHFLRHHLHPDLKSEYTTERDPLVFWQSLKDRFSQQQSIVLPRAQQDSITLRFQDFKIKTLSIFHPGNIVLRQQYRNSKYTKCSELSEVLSVAEQQNEVLMNNHFVRPTGSMAVPEAHANVAESSRNHKRGRGKGKWKGKRGAIFKGKGKRKPKGRTEPKKKKGDHSGEEQGECYRCGTKGHWSCKCRTPRHQVDLYQQSKKGKGQHESHFPSEPEAQERDDMNVDASGGDVQMGENEDNLLDDIQCIWGPAVISKVPCQVKGDVHMY</sequence>
<feature type="region of interest" description="Disordered" evidence="2">
    <location>
        <begin position="177"/>
        <end position="230"/>
    </location>
</feature>
<comment type="caution">
    <text evidence="4">The sequence shown here is derived from an EMBL/GenBank/DDBJ whole genome shotgun (WGS) entry which is preliminary data.</text>
</comment>
<keyword evidence="5" id="KW-1185">Reference proteome</keyword>
<organism evidence="4 5">
    <name type="scientific">Panicum virgatum</name>
    <name type="common">Blackwell switchgrass</name>
    <dbReference type="NCBI Taxonomy" id="38727"/>
    <lineage>
        <taxon>Eukaryota</taxon>
        <taxon>Viridiplantae</taxon>
        <taxon>Streptophyta</taxon>
        <taxon>Embryophyta</taxon>
        <taxon>Tracheophyta</taxon>
        <taxon>Spermatophyta</taxon>
        <taxon>Magnoliopsida</taxon>
        <taxon>Liliopsida</taxon>
        <taxon>Poales</taxon>
        <taxon>Poaceae</taxon>
        <taxon>PACMAD clade</taxon>
        <taxon>Panicoideae</taxon>
        <taxon>Panicodae</taxon>
        <taxon>Paniceae</taxon>
        <taxon>Panicinae</taxon>
        <taxon>Panicum</taxon>
        <taxon>Panicum sect. Hiantes</taxon>
    </lineage>
</organism>
<proteinExistence type="predicted"/>
<protein>
    <recommendedName>
        <fullName evidence="3">CCHC-type domain-containing protein</fullName>
    </recommendedName>
</protein>
<dbReference type="GO" id="GO:0003676">
    <property type="term" value="F:nucleic acid binding"/>
    <property type="evidence" value="ECO:0007669"/>
    <property type="project" value="InterPro"/>
</dbReference>
<dbReference type="InterPro" id="IPR036875">
    <property type="entry name" value="Znf_CCHC_sf"/>
</dbReference>
<feature type="domain" description="CCHC-type" evidence="3">
    <location>
        <begin position="231"/>
        <end position="245"/>
    </location>
</feature>
<gene>
    <name evidence="4" type="ORF">PVAP13_6KG155006</name>
</gene>
<feature type="compositionally biased region" description="Basic and acidic residues" evidence="2">
    <location>
        <begin position="262"/>
        <end position="280"/>
    </location>
</feature>
<dbReference type="PANTHER" id="PTHR33325">
    <property type="entry name" value="ZINC FINGER, CCHC-TYPE-RELATED"/>
    <property type="match status" value="1"/>
</dbReference>
<feature type="compositionally biased region" description="Basic residues" evidence="2">
    <location>
        <begin position="184"/>
        <end position="221"/>
    </location>
</feature>
<dbReference type="EMBL" id="CM029047">
    <property type="protein sequence ID" value="KAG2582889.1"/>
    <property type="molecule type" value="Genomic_DNA"/>
</dbReference>
<evidence type="ECO:0000256" key="2">
    <source>
        <dbReference type="SAM" id="MobiDB-lite"/>
    </source>
</evidence>
<accession>A0A8T0RDL4</accession>
<evidence type="ECO:0000259" key="3">
    <source>
        <dbReference type="PROSITE" id="PS50158"/>
    </source>
</evidence>
<dbReference type="PANTHER" id="PTHR33325:SF11">
    <property type="entry name" value="COLD SHOCK DOMAIN-CONTAINING PROTEIN 4-LIKE"/>
    <property type="match status" value="1"/>
</dbReference>
<dbReference type="GO" id="GO:0008270">
    <property type="term" value="F:zinc ion binding"/>
    <property type="evidence" value="ECO:0007669"/>
    <property type="project" value="UniProtKB-KW"/>
</dbReference>
<feature type="region of interest" description="Disordered" evidence="2">
    <location>
        <begin position="255"/>
        <end position="286"/>
    </location>
</feature>
<evidence type="ECO:0000313" key="4">
    <source>
        <dbReference type="EMBL" id="KAG2582889.1"/>
    </source>
</evidence>
<evidence type="ECO:0000313" key="5">
    <source>
        <dbReference type="Proteomes" id="UP000823388"/>
    </source>
</evidence>
<dbReference type="Proteomes" id="UP000823388">
    <property type="component" value="Chromosome 6K"/>
</dbReference>
<dbReference type="AlphaFoldDB" id="A0A8T0RDL4"/>
<evidence type="ECO:0000256" key="1">
    <source>
        <dbReference type="PROSITE-ProRule" id="PRU00047"/>
    </source>
</evidence>
<name>A0A8T0RDL4_PANVG</name>